<keyword evidence="2" id="KW-1133">Transmembrane helix</keyword>
<feature type="compositionally biased region" description="Low complexity" evidence="1">
    <location>
        <begin position="190"/>
        <end position="205"/>
    </location>
</feature>
<feature type="transmembrane region" description="Helical" evidence="2">
    <location>
        <begin position="56"/>
        <end position="78"/>
    </location>
</feature>
<evidence type="ECO:0000256" key="2">
    <source>
        <dbReference type="SAM" id="Phobius"/>
    </source>
</evidence>
<evidence type="ECO:0000256" key="1">
    <source>
        <dbReference type="SAM" id="MobiDB-lite"/>
    </source>
</evidence>
<evidence type="ECO:0000313" key="4">
    <source>
        <dbReference type="EMBL" id="CUG84610.1"/>
    </source>
</evidence>
<dbReference type="InterPro" id="IPR001478">
    <property type="entry name" value="PDZ"/>
</dbReference>
<evidence type="ECO:0000313" key="5">
    <source>
        <dbReference type="Proteomes" id="UP000051952"/>
    </source>
</evidence>
<name>A0A0S4J689_BODSA</name>
<keyword evidence="2" id="KW-0472">Membrane</keyword>
<evidence type="ECO:0000259" key="3">
    <source>
        <dbReference type="PROSITE" id="PS50106"/>
    </source>
</evidence>
<feature type="region of interest" description="Disordered" evidence="1">
    <location>
        <begin position="145"/>
        <end position="216"/>
    </location>
</feature>
<keyword evidence="5" id="KW-1185">Reference proteome</keyword>
<feature type="region of interest" description="Disordered" evidence="1">
    <location>
        <begin position="110"/>
        <end position="129"/>
    </location>
</feature>
<dbReference type="SMART" id="SM00228">
    <property type="entry name" value="PDZ"/>
    <property type="match status" value="1"/>
</dbReference>
<gene>
    <name evidence="4" type="ORF">BSAL_06150</name>
</gene>
<dbReference type="Proteomes" id="UP000051952">
    <property type="component" value="Unassembled WGS sequence"/>
</dbReference>
<protein>
    <submittedName>
        <fullName evidence="4">Membrane-associated protein, putative</fullName>
    </submittedName>
</protein>
<feature type="compositionally biased region" description="Polar residues" evidence="1">
    <location>
        <begin position="145"/>
        <end position="159"/>
    </location>
</feature>
<dbReference type="PROSITE" id="PS50106">
    <property type="entry name" value="PDZ"/>
    <property type="match status" value="1"/>
</dbReference>
<keyword evidence="2" id="KW-0812">Transmembrane</keyword>
<proteinExistence type="predicted"/>
<dbReference type="Gene3D" id="2.30.42.10">
    <property type="match status" value="1"/>
</dbReference>
<feature type="domain" description="PDZ" evidence="3">
    <location>
        <begin position="234"/>
        <end position="297"/>
    </location>
</feature>
<dbReference type="EMBL" id="CYKH01001125">
    <property type="protein sequence ID" value="CUG84610.1"/>
    <property type="molecule type" value="Genomic_DNA"/>
</dbReference>
<dbReference type="SUPFAM" id="SSF50156">
    <property type="entry name" value="PDZ domain-like"/>
    <property type="match status" value="1"/>
</dbReference>
<dbReference type="VEuPathDB" id="TriTrypDB:BSAL_06150"/>
<dbReference type="AlphaFoldDB" id="A0A0S4J689"/>
<reference evidence="5" key="1">
    <citation type="submission" date="2015-09" db="EMBL/GenBank/DDBJ databases">
        <authorList>
            <consortium name="Pathogen Informatics"/>
        </authorList>
    </citation>
    <scope>NUCLEOTIDE SEQUENCE [LARGE SCALE GENOMIC DNA]</scope>
    <source>
        <strain evidence="5">Lake Konstanz</strain>
    </source>
</reference>
<sequence length="369" mass="40546">MLSAPPASANVSRTRGMLFELIDMVMERGMHVWATAIAAKDVIIPSFQGHRGKRSFLVFLMTLLIGIIIRWLCDRLLLLRSSEGRRRNAQAMLNATDAHATPPTNPAKVPAIEGDRSPSPWVEVGGSSTPQKQVASKTLFWNGEATPQQSSHNLNTDTYFTDPPSPQAYPMMASLGGSTHNISDGGYGETSGARSSRSSQPSTPALQRALSPSSEEEEMLAASVSYNPEYRDLMMLLQKPDPQDCAKAFLGFSVVDDVDHHELVVDGIYRDGPAYQVGVRIADALTHIGGHRVNSVTRARQYVALHCRPAELAALTFLRPSGDSYTVKLWVMTAEQRFQGKPYYFDVSAHVKDQSPTASFSRRKSMGRH</sequence>
<dbReference type="OrthoDB" id="252897at2759"/>
<organism evidence="4 5">
    <name type="scientific">Bodo saltans</name>
    <name type="common">Flagellated protozoan</name>
    <dbReference type="NCBI Taxonomy" id="75058"/>
    <lineage>
        <taxon>Eukaryota</taxon>
        <taxon>Discoba</taxon>
        <taxon>Euglenozoa</taxon>
        <taxon>Kinetoplastea</taxon>
        <taxon>Metakinetoplastina</taxon>
        <taxon>Eubodonida</taxon>
        <taxon>Bodonidae</taxon>
        <taxon>Bodo</taxon>
    </lineage>
</organism>
<accession>A0A0S4J689</accession>
<dbReference type="InterPro" id="IPR036034">
    <property type="entry name" value="PDZ_sf"/>
</dbReference>